<evidence type="ECO:0000256" key="1">
    <source>
        <dbReference type="SAM" id="MobiDB-lite"/>
    </source>
</evidence>
<feature type="transmembrane region" description="Helical" evidence="2">
    <location>
        <begin position="222"/>
        <end position="247"/>
    </location>
</feature>
<sequence length="358" mass="37806">MLEALWHSSPLLLLFISAGFPSLSYSAITKFPDPCTKFGFCLYPASNGWCFKPNDSLGNSSQSLGPDPSTSCVTNSSDFASVMAVHLTGNHSIGYYNLNNTFLGNDSFPVPTNQNLFLCMSGPGGDARLRSWCCDAQQDNEYCNSGRNPCIVDTGPTTVVDKCYGEELVASVSPVGQSSSTTVFVTSFTPSNSGPTSISGGQLSPTTTTAQSSTKPAASVSVVIFAATISSAVVGVCIIWLCLFLLCSTRTSRSRGSQKAKQTVFNFVSVFRRPGKITSVPSNGPFYQIDDAQLTLDSTHFTTTNPNPTMTSRALSRASRALSLPLGIGRNATSSVNPNETAQGAPTPITGLHTAYTS</sequence>
<keyword evidence="2" id="KW-1133">Transmembrane helix</keyword>
<evidence type="ECO:0000256" key="3">
    <source>
        <dbReference type="SAM" id="SignalP"/>
    </source>
</evidence>
<reference evidence="4 5" key="1">
    <citation type="journal article" date="2016" name="Mol. Biol. Evol.">
        <title>Comparative Genomics of Early-Diverging Mushroom-Forming Fungi Provides Insights into the Origins of Lignocellulose Decay Capabilities.</title>
        <authorList>
            <person name="Nagy L.G."/>
            <person name="Riley R."/>
            <person name="Tritt A."/>
            <person name="Adam C."/>
            <person name="Daum C."/>
            <person name="Floudas D."/>
            <person name="Sun H."/>
            <person name="Yadav J.S."/>
            <person name="Pangilinan J."/>
            <person name="Larsson K.H."/>
            <person name="Matsuura K."/>
            <person name="Barry K."/>
            <person name="Labutti K."/>
            <person name="Kuo R."/>
            <person name="Ohm R.A."/>
            <person name="Bhattacharya S.S."/>
            <person name="Shirouzu T."/>
            <person name="Yoshinaga Y."/>
            <person name="Martin F.M."/>
            <person name="Grigoriev I.V."/>
            <person name="Hibbett D.S."/>
        </authorList>
    </citation>
    <scope>NUCLEOTIDE SEQUENCE [LARGE SCALE GENOMIC DNA]</scope>
    <source>
        <strain evidence="4 5">HHB10207 ss-3</strain>
    </source>
</reference>
<dbReference type="OrthoDB" id="2966769at2759"/>
<keyword evidence="2" id="KW-0472">Membrane</keyword>
<organism evidence="4 5">
    <name type="scientific">Sistotremastrum suecicum HHB10207 ss-3</name>
    <dbReference type="NCBI Taxonomy" id="1314776"/>
    <lineage>
        <taxon>Eukaryota</taxon>
        <taxon>Fungi</taxon>
        <taxon>Dikarya</taxon>
        <taxon>Basidiomycota</taxon>
        <taxon>Agaricomycotina</taxon>
        <taxon>Agaricomycetes</taxon>
        <taxon>Sistotremastrales</taxon>
        <taxon>Sistotremastraceae</taxon>
        <taxon>Sistotremastrum</taxon>
    </lineage>
</organism>
<feature type="region of interest" description="Disordered" evidence="1">
    <location>
        <begin position="191"/>
        <end position="212"/>
    </location>
</feature>
<feature type="chain" id="PRO_5007868783" evidence="3">
    <location>
        <begin position="27"/>
        <end position="358"/>
    </location>
</feature>
<evidence type="ECO:0000256" key="2">
    <source>
        <dbReference type="SAM" id="Phobius"/>
    </source>
</evidence>
<keyword evidence="3" id="KW-0732">Signal</keyword>
<evidence type="ECO:0000313" key="4">
    <source>
        <dbReference type="EMBL" id="KZT31945.1"/>
    </source>
</evidence>
<dbReference type="AlphaFoldDB" id="A0A165X8S8"/>
<accession>A0A165X8S8</accession>
<proteinExistence type="predicted"/>
<evidence type="ECO:0000313" key="5">
    <source>
        <dbReference type="Proteomes" id="UP000076798"/>
    </source>
</evidence>
<name>A0A165X8S8_9AGAM</name>
<protein>
    <submittedName>
        <fullName evidence="4">Uncharacterized protein</fullName>
    </submittedName>
</protein>
<feature type="signal peptide" evidence="3">
    <location>
        <begin position="1"/>
        <end position="26"/>
    </location>
</feature>
<gene>
    <name evidence="4" type="ORF">SISSUDRAFT_1067326</name>
</gene>
<feature type="compositionally biased region" description="Polar residues" evidence="1">
    <location>
        <begin position="333"/>
        <end position="344"/>
    </location>
</feature>
<dbReference type="Proteomes" id="UP000076798">
    <property type="component" value="Unassembled WGS sequence"/>
</dbReference>
<dbReference type="EMBL" id="KV428421">
    <property type="protein sequence ID" value="KZT31945.1"/>
    <property type="molecule type" value="Genomic_DNA"/>
</dbReference>
<feature type="region of interest" description="Disordered" evidence="1">
    <location>
        <begin position="333"/>
        <end position="358"/>
    </location>
</feature>
<keyword evidence="2" id="KW-0812">Transmembrane</keyword>
<keyword evidence="5" id="KW-1185">Reference proteome</keyword>